<accession>A0A6G1LB69</accession>
<evidence type="ECO:0000313" key="2">
    <source>
        <dbReference type="Proteomes" id="UP000799436"/>
    </source>
</evidence>
<reference evidence="1" key="1">
    <citation type="journal article" date="2020" name="Stud. Mycol.">
        <title>101 Dothideomycetes genomes: a test case for predicting lifestyles and emergence of pathogens.</title>
        <authorList>
            <person name="Haridas S."/>
            <person name="Albert R."/>
            <person name="Binder M."/>
            <person name="Bloem J."/>
            <person name="Labutti K."/>
            <person name="Salamov A."/>
            <person name="Andreopoulos B."/>
            <person name="Baker S."/>
            <person name="Barry K."/>
            <person name="Bills G."/>
            <person name="Bluhm B."/>
            <person name="Cannon C."/>
            <person name="Castanera R."/>
            <person name="Culley D."/>
            <person name="Daum C."/>
            <person name="Ezra D."/>
            <person name="Gonzalez J."/>
            <person name="Henrissat B."/>
            <person name="Kuo A."/>
            <person name="Liang C."/>
            <person name="Lipzen A."/>
            <person name="Lutzoni F."/>
            <person name="Magnuson J."/>
            <person name="Mondo S."/>
            <person name="Nolan M."/>
            <person name="Ohm R."/>
            <person name="Pangilinan J."/>
            <person name="Park H.-J."/>
            <person name="Ramirez L."/>
            <person name="Alfaro M."/>
            <person name="Sun H."/>
            <person name="Tritt A."/>
            <person name="Yoshinaga Y."/>
            <person name="Zwiers L.-H."/>
            <person name="Turgeon B."/>
            <person name="Goodwin S."/>
            <person name="Spatafora J."/>
            <person name="Crous P."/>
            <person name="Grigoriev I."/>
        </authorList>
    </citation>
    <scope>NUCLEOTIDE SEQUENCE</scope>
    <source>
        <strain evidence="1">CBS 116005</strain>
    </source>
</reference>
<protein>
    <submittedName>
        <fullName evidence="1">Uncharacterized protein</fullName>
    </submittedName>
</protein>
<sequence length="130" mass="14637">MSRWRAWKKLACKLCMVAIFGDFRAVTRSRIRSSDVLLMALARSTLSEKDEGTTKSPASNVYSTLPPAQPPAIDLAPIWLRRHRDVLITAAKTGEFEIRAALAVSFNGLLWQSMSWKSQHEPVDDITNHQ</sequence>
<dbReference type="Proteomes" id="UP000799436">
    <property type="component" value="Unassembled WGS sequence"/>
</dbReference>
<evidence type="ECO:0000313" key="1">
    <source>
        <dbReference type="EMBL" id="KAF2770127.1"/>
    </source>
</evidence>
<gene>
    <name evidence="1" type="ORF">EJ03DRAFT_80480</name>
</gene>
<keyword evidence="2" id="KW-1185">Reference proteome</keyword>
<proteinExistence type="predicted"/>
<dbReference type="EMBL" id="ML995828">
    <property type="protein sequence ID" value="KAF2770127.1"/>
    <property type="molecule type" value="Genomic_DNA"/>
</dbReference>
<organism evidence="1 2">
    <name type="scientific">Teratosphaeria nubilosa</name>
    <dbReference type="NCBI Taxonomy" id="161662"/>
    <lineage>
        <taxon>Eukaryota</taxon>
        <taxon>Fungi</taxon>
        <taxon>Dikarya</taxon>
        <taxon>Ascomycota</taxon>
        <taxon>Pezizomycotina</taxon>
        <taxon>Dothideomycetes</taxon>
        <taxon>Dothideomycetidae</taxon>
        <taxon>Mycosphaerellales</taxon>
        <taxon>Teratosphaeriaceae</taxon>
        <taxon>Teratosphaeria</taxon>
    </lineage>
</organism>
<name>A0A6G1LB69_9PEZI</name>
<dbReference type="AlphaFoldDB" id="A0A6G1LB69"/>